<reference evidence="8" key="1">
    <citation type="submission" date="2020-10" db="EMBL/GenBank/DDBJ databases">
        <authorList>
            <person name="Gilroy R."/>
        </authorList>
    </citation>
    <scope>NUCLEOTIDE SEQUENCE</scope>
    <source>
        <strain evidence="8">4920</strain>
    </source>
</reference>
<keyword evidence="3" id="KW-0004">4Fe-4S</keyword>
<comment type="caution">
    <text evidence="8">The sequence shown here is derived from an EMBL/GenBank/DDBJ whole genome shotgun (WGS) entry which is preliminary data.</text>
</comment>
<evidence type="ECO:0000256" key="1">
    <source>
        <dbReference type="ARBA" id="ARBA00003532"/>
    </source>
</evidence>
<gene>
    <name evidence="8" type="ORF">IAC74_08005</name>
</gene>
<organism evidence="8 9">
    <name type="scientific">Candidatus Aphodoplasma excrementigallinarum</name>
    <dbReference type="NCBI Taxonomy" id="2840673"/>
    <lineage>
        <taxon>Bacteria</taxon>
        <taxon>Bacillati</taxon>
        <taxon>Bacillota</taxon>
        <taxon>Clostridia</taxon>
        <taxon>Eubacteriales</taxon>
        <taxon>Candidatus Aphodoplasma</taxon>
    </lineage>
</organism>
<dbReference type="Proteomes" id="UP000886743">
    <property type="component" value="Unassembled WGS sequence"/>
</dbReference>
<dbReference type="EMBL" id="DVOF01000241">
    <property type="protein sequence ID" value="HIV03504.1"/>
    <property type="molecule type" value="Genomic_DNA"/>
</dbReference>
<evidence type="ECO:0000259" key="7">
    <source>
        <dbReference type="PROSITE" id="PS51379"/>
    </source>
</evidence>
<sequence length="383" mass="41914">MDTVSILKCDTYEYKLVKQAVEQSFDNLGGIGQFIRPSDKVLLKLNLLMRKHPDDAVTTHSVFAKALAETIMEAGGIVTIADSPGGLYNETVLRSVYRGCKIEEIANELGVRLNYDTGFETISFPEGKTVKSFPIIRPIRDADVVITVPKLKTHMMTFYSGAVKNMFGAVPGVYKAEYHFSLPSKEDFCSMLVDLCQLTRPSLAIMDAIWGMEGEGPSGGIKKKIGAVLASASPYALDLAATALVGITPEEAPTIAEAIARGLCPASVDGLTLVGDDFESMKIHDLVKPPLGTTDFLDRKWIPKRLSHALNAYLAPYPSFQRDVCVGCGECMRRCPAKAIEMKDGYPCLTKQKCIHCFCCQELCPKKAIVSKRSALMKFAVKH</sequence>
<dbReference type="Gene3D" id="3.30.70.20">
    <property type="match status" value="1"/>
</dbReference>
<dbReference type="InterPro" id="IPR017900">
    <property type="entry name" value="4Fe4S_Fe_S_CS"/>
</dbReference>
<evidence type="ECO:0000256" key="4">
    <source>
        <dbReference type="ARBA" id="ARBA00022723"/>
    </source>
</evidence>
<dbReference type="AlphaFoldDB" id="A0A9D1T0K5"/>
<feature type="domain" description="4Fe-4S ferredoxin-type" evidence="7">
    <location>
        <begin position="346"/>
        <end position="374"/>
    </location>
</feature>
<evidence type="ECO:0000313" key="9">
    <source>
        <dbReference type="Proteomes" id="UP000886743"/>
    </source>
</evidence>
<dbReference type="InterPro" id="IPR007160">
    <property type="entry name" value="DUF362"/>
</dbReference>
<dbReference type="Pfam" id="PF13237">
    <property type="entry name" value="Fer4_10"/>
    <property type="match status" value="1"/>
</dbReference>
<evidence type="ECO:0000313" key="8">
    <source>
        <dbReference type="EMBL" id="HIV03504.1"/>
    </source>
</evidence>
<name>A0A9D1T0K5_9FIRM</name>
<keyword evidence="6" id="KW-0411">Iron-sulfur</keyword>
<dbReference type="InterPro" id="IPR050157">
    <property type="entry name" value="PSI_iron-sulfur_center"/>
</dbReference>
<keyword evidence="5" id="KW-0408">Iron</keyword>
<reference evidence="8" key="2">
    <citation type="journal article" date="2021" name="PeerJ">
        <title>Extensive microbial diversity within the chicken gut microbiome revealed by metagenomics and culture.</title>
        <authorList>
            <person name="Gilroy R."/>
            <person name="Ravi A."/>
            <person name="Getino M."/>
            <person name="Pursley I."/>
            <person name="Horton D.L."/>
            <person name="Alikhan N.F."/>
            <person name="Baker D."/>
            <person name="Gharbi K."/>
            <person name="Hall N."/>
            <person name="Watson M."/>
            <person name="Adriaenssens E.M."/>
            <person name="Foster-Nyarko E."/>
            <person name="Jarju S."/>
            <person name="Secka A."/>
            <person name="Antonio M."/>
            <person name="Oren A."/>
            <person name="Chaudhuri R.R."/>
            <person name="La Ragione R."/>
            <person name="Hildebrand F."/>
            <person name="Pallen M.J."/>
        </authorList>
    </citation>
    <scope>NUCLEOTIDE SEQUENCE</scope>
    <source>
        <strain evidence="8">4920</strain>
    </source>
</reference>
<evidence type="ECO:0000256" key="2">
    <source>
        <dbReference type="ARBA" id="ARBA00013529"/>
    </source>
</evidence>
<dbReference type="SUPFAM" id="SSF54862">
    <property type="entry name" value="4Fe-4S ferredoxins"/>
    <property type="match status" value="1"/>
</dbReference>
<protein>
    <recommendedName>
        <fullName evidence="2">Ferredoxin</fullName>
    </recommendedName>
</protein>
<dbReference type="PANTHER" id="PTHR24960">
    <property type="entry name" value="PHOTOSYSTEM I IRON-SULFUR CENTER-RELATED"/>
    <property type="match status" value="1"/>
</dbReference>
<dbReference type="InterPro" id="IPR017896">
    <property type="entry name" value="4Fe4S_Fe-S-bd"/>
</dbReference>
<dbReference type="PROSITE" id="PS00198">
    <property type="entry name" value="4FE4S_FER_1"/>
    <property type="match status" value="2"/>
</dbReference>
<evidence type="ECO:0000256" key="5">
    <source>
        <dbReference type="ARBA" id="ARBA00023004"/>
    </source>
</evidence>
<comment type="function">
    <text evidence="1">Ferredoxins are iron-sulfur proteins that transfer electrons in a wide variety of metabolic reactions.</text>
</comment>
<proteinExistence type="predicted"/>
<dbReference type="PROSITE" id="PS51379">
    <property type="entry name" value="4FE4S_FER_2"/>
    <property type="match status" value="2"/>
</dbReference>
<keyword evidence="4" id="KW-0479">Metal-binding</keyword>
<accession>A0A9D1T0K5</accession>
<evidence type="ECO:0000256" key="6">
    <source>
        <dbReference type="ARBA" id="ARBA00023014"/>
    </source>
</evidence>
<feature type="domain" description="4Fe-4S ferredoxin-type" evidence="7">
    <location>
        <begin position="316"/>
        <end position="345"/>
    </location>
</feature>
<evidence type="ECO:0000256" key="3">
    <source>
        <dbReference type="ARBA" id="ARBA00022485"/>
    </source>
</evidence>
<dbReference type="Pfam" id="PF04015">
    <property type="entry name" value="DUF362"/>
    <property type="match status" value="1"/>
</dbReference>
<dbReference type="GO" id="GO:0046872">
    <property type="term" value="F:metal ion binding"/>
    <property type="evidence" value="ECO:0007669"/>
    <property type="project" value="UniProtKB-KW"/>
</dbReference>
<dbReference type="GO" id="GO:0051539">
    <property type="term" value="F:4 iron, 4 sulfur cluster binding"/>
    <property type="evidence" value="ECO:0007669"/>
    <property type="project" value="UniProtKB-KW"/>
</dbReference>